<protein>
    <submittedName>
        <fullName evidence="1">Uncharacterized protein</fullName>
    </submittedName>
</protein>
<name>A0ACB0Z7F7_MELEN</name>
<evidence type="ECO:0000313" key="1">
    <source>
        <dbReference type="EMBL" id="CAK5074916.1"/>
    </source>
</evidence>
<keyword evidence="2" id="KW-1185">Reference proteome</keyword>
<evidence type="ECO:0000313" key="2">
    <source>
        <dbReference type="Proteomes" id="UP001497535"/>
    </source>
</evidence>
<sequence>MNFFVCFCACLYIFLFILMLSQPVVGRFAFSFIFFQFLFFPFFPFSLPCFSSARSPKDVFALEGFHIFYMLYLNKYMEKYIHQVNSYIDLVFSSFM</sequence>
<dbReference type="Proteomes" id="UP001497535">
    <property type="component" value="Unassembled WGS sequence"/>
</dbReference>
<reference evidence="1" key="1">
    <citation type="submission" date="2023-11" db="EMBL/GenBank/DDBJ databases">
        <authorList>
            <person name="Poullet M."/>
        </authorList>
    </citation>
    <scope>NUCLEOTIDE SEQUENCE</scope>
    <source>
        <strain evidence="1">E1834</strain>
    </source>
</reference>
<comment type="caution">
    <text evidence="1">The sequence shown here is derived from an EMBL/GenBank/DDBJ whole genome shotgun (WGS) entry which is preliminary data.</text>
</comment>
<dbReference type="EMBL" id="CAVMJV010000027">
    <property type="protein sequence ID" value="CAK5074916.1"/>
    <property type="molecule type" value="Genomic_DNA"/>
</dbReference>
<organism evidence="1 2">
    <name type="scientific">Meloidogyne enterolobii</name>
    <name type="common">Root-knot nematode worm</name>
    <name type="synonym">Meloidogyne mayaguensis</name>
    <dbReference type="NCBI Taxonomy" id="390850"/>
    <lineage>
        <taxon>Eukaryota</taxon>
        <taxon>Metazoa</taxon>
        <taxon>Ecdysozoa</taxon>
        <taxon>Nematoda</taxon>
        <taxon>Chromadorea</taxon>
        <taxon>Rhabditida</taxon>
        <taxon>Tylenchina</taxon>
        <taxon>Tylenchomorpha</taxon>
        <taxon>Tylenchoidea</taxon>
        <taxon>Meloidogynidae</taxon>
        <taxon>Meloidogyninae</taxon>
        <taxon>Meloidogyne</taxon>
    </lineage>
</organism>
<accession>A0ACB0Z7F7</accession>
<proteinExistence type="predicted"/>
<gene>
    <name evidence="1" type="ORF">MENTE1834_LOCUS21690</name>
</gene>